<dbReference type="Gene3D" id="3.10.290.10">
    <property type="entry name" value="RNA-binding S4 domain"/>
    <property type="match status" value="1"/>
</dbReference>
<accession>A0A1U7J6Z2</accession>
<organism evidence="3 4">
    <name type="scientific">Phormidium tenue NIES-30</name>
    <dbReference type="NCBI Taxonomy" id="549789"/>
    <lineage>
        <taxon>Bacteria</taxon>
        <taxon>Bacillati</taxon>
        <taxon>Cyanobacteriota</taxon>
        <taxon>Cyanophyceae</taxon>
        <taxon>Oscillatoriophycideae</taxon>
        <taxon>Oscillatoriales</taxon>
        <taxon>Oscillatoriaceae</taxon>
        <taxon>Phormidium</taxon>
    </lineage>
</organism>
<dbReference type="InterPro" id="IPR036986">
    <property type="entry name" value="S4_RNA-bd_sf"/>
</dbReference>
<protein>
    <submittedName>
        <fullName evidence="3">RNA-binding protein</fullName>
    </submittedName>
</protein>
<dbReference type="Pfam" id="PF13275">
    <property type="entry name" value="S4_2"/>
    <property type="match status" value="1"/>
</dbReference>
<evidence type="ECO:0000313" key="3">
    <source>
        <dbReference type="EMBL" id="OKH48712.1"/>
    </source>
</evidence>
<gene>
    <name evidence="3" type="ORF">NIES30_09235</name>
</gene>
<evidence type="ECO:0000313" key="4">
    <source>
        <dbReference type="Proteomes" id="UP000185557"/>
    </source>
</evidence>
<dbReference type="SUPFAM" id="SSF55174">
    <property type="entry name" value="Alpha-L RNA-binding motif"/>
    <property type="match status" value="1"/>
</dbReference>
<dbReference type="AlphaFoldDB" id="A0A1U7J6Z2"/>
<dbReference type="RefSeq" id="WP_073608124.1">
    <property type="nucleotide sequence ID" value="NZ_MRCG01000005.1"/>
</dbReference>
<dbReference type="Proteomes" id="UP000185557">
    <property type="component" value="Unassembled WGS sequence"/>
</dbReference>
<dbReference type="STRING" id="549789.NIES30_09235"/>
<keyword evidence="4" id="KW-1185">Reference proteome</keyword>
<evidence type="ECO:0000256" key="1">
    <source>
        <dbReference type="PROSITE-ProRule" id="PRU00182"/>
    </source>
</evidence>
<dbReference type="InterPro" id="IPR002942">
    <property type="entry name" value="S4_RNA-bd"/>
</dbReference>
<feature type="domain" description="RNA-binding S4" evidence="2">
    <location>
        <begin position="7"/>
        <end position="67"/>
    </location>
</feature>
<dbReference type="PROSITE" id="PS50889">
    <property type="entry name" value="S4"/>
    <property type="match status" value="1"/>
</dbReference>
<reference evidence="3 4" key="1">
    <citation type="submission" date="2016-11" db="EMBL/GenBank/DDBJ databases">
        <title>Draft Genome Sequences of Nine Cyanobacterial Strains from Diverse Habitats.</title>
        <authorList>
            <person name="Zhu T."/>
            <person name="Hou S."/>
            <person name="Lu X."/>
            <person name="Hess W.R."/>
        </authorList>
    </citation>
    <scope>NUCLEOTIDE SEQUENCE [LARGE SCALE GENOMIC DNA]</scope>
    <source>
        <strain evidence="3 4">NIES-30</strain>
    </source>
</reference>
<dbReference type="EMBL" id="MRCG01000005">
    <property type="protein sequence ID" value="OKH48712.1"/>
    <property type="molecule type" value="Genomic_DNA"/>
</dbReference>
<keyword evidence="1" id="KW-0694">RNA-binding</keyword>
<proteinExistence type="predicted"/>
<evidence type="ECO:0000259" key="2">
    <source>
        <dbReference type="SMART" id="SM00363"/>
    </source>
</evidence>
<dbReference type="SMART" id="SM00363">
    <property type="entry name" value="S4"/>
    <property type="match status" value="1"/>
</dbReference>
<name>A0A1U7J6Z2_9CYAN</name>
<dbReference type="CDD" id="cd00165">
    <property type="entry name" value="S4"/>
    <property type="match status" value="1"/>
</dbReference>
<dbReference type="GO" id="GO:0003723">
    <property type="term" value="F:RNA binding"/>
    <property type="evidence" value="ECO:0007669"/>
    <property type="project" value="UniProtKB-KW"/>
</dbReference>
<comment type="caution">
    <text evidence="3">The sequence shown here is derived from an EMBL/GenBank/DDBJ whole genome shotgun (WGS) entry which is preliminary data.</text>
</comment>
<sequence length="69" mass="7514">MASMDYIKLDQFLKQMQAVSTGGQAKLMIQDGEVSVNGEVETRRGRKLVTGDRVSLDGQTWVVDLAALG</sequence>
<dbReference type="OrthoDB" id="9811532at2"/>